<feature type="domain" description="MULE transposase" evidence="1">
    <location>
        <begin position="130"/>
        <end position="217"/>
    </location>
</feature>
<evidence type="ECO:0000313" key="3">
    <source>
        <dbReference type="Proteomes" id="UP001280121"/>
    </source>
</evidence>
<proteinExistence type="predicted"/>
<reference evidence="2" key="1">
    <citation type="journal article" date="2023" name="Plant J.">
        <title>Genome sequences and population genomics provide insights into the demographic history, inbreeding, and mutation load of two 'living fossil' tree species of Dipteronia.</title>
        <authorList>
            <person name="Feng Y."/>
            <person name="Comes H.P."/>
            <person name="Chen J."/>
            <person name="Zhu S."/>
            <person name="Lu R."/>
            <person name="Zhang X."/>
            <person name="Li P."/>
            <person name="Qiu J."/>
            <person name="Olsen K.M."/>
            <person name="Qiu Y."/>
        </authorList>
    </citation>
    <scope>NUCLEOTIDE SEQUENCE</scope>
    <source>
        <strain evidence="2">KIB01</strain>
    </source>
</reference>
<dbReference type="EMBL" id="JANJYI010000003">
    <property type="protein sequence ID" value="KAK2655177.1"/>
    <property type="molecule type" value="Genomic_DNA"/>
</dbReference>
<comment type="caution">
    <text evidence="2">The sequence shown here is derived from an EMBL/GenBank/DDBJ whole genome shotgun (WGS) entry which is preliminary data.</text>
</comment>
<dbReference type="InterPro" id="IPR018289">
    <property type="entry name" value="MULE_transposase_dom"/>
</dbReference>
<name>A0AAD9X9F5_9ROSI</name>
<accession>A0AAD9X9F5</accession>
<sequence length="218" mass="25197">MDDEETLYPVDNVANNEEEEEAIELERRATRVQIFTCSAVDVAETSDVRPNLTTFDSSNVRIWVIPEAQSYSFGIGGSKNAVQEEHISMIYKGLQQQDGRLMRPKDIIADMKTMYGIQILYRFWRCMRPVIAIDGTHLKGRFRGTIFVTTAQDENEQVYPIAFWYGELENNLSWEWFLDCLKAVQDHIDDLVFISDWHASIEARISKVFPDATHMICC</sequence>
<keyword evidence="3" id="KW-1185">Reference proteome</keyword>
<evidence type="ECO:0000259" key="1">
    <source>
        <dbReference type="Pfam" id="PF10551"/>
    </source>
</evidence>
<protein>
    <recommendedName>
        <fullName evidence="1">MULE transposase domain-containing protein</fullName>
    </recommendedName>
</protein>
<organism evidence="2 3">
    <name type="scientific">Dipteronia dyeriana</name>
    <dbReference type="NCBI Taxonomy" id="168575"/>
    <lineage>
        <taxon>Eukaryota</taxon>
        <taxon>Viridiplantae</taxon>
        <taxon>Streptophyta</taxon>
        <taxon>Embryophyta</taxon>
        <taxon>Tracheophyta</taxon>
        <taxon>Spermatophyta</taxon>
        <taxon>Magnoliopsida</taxon>
        <taxon>eudicotyledons</taxon>
        <taxon>Gunneridae</taxon>
        <taxon>Pentapetalae</taxon>
        <taxon>rosids</taxon>
        <taxon>malvids</taxon>
        <taxon>Sapindales</taxon>
        <taxon>Sapindaceae</taxon>
        <taxon>Hippocastanoideae</taxon>
        <taxon>Acereae</taxon>
        <taxon>Dipteronia</taxon>
    </lineage>
</organism>
<evidence type="ECO:0000313" key="2">
    <source>
        <dbReference type="EMBL" id="KAK2655177.1"/>
    </source>
</evidence>
<dbReference type="Pfam" id="PF10551">
    <property type="entry name" value="MULE"/>
    <property type="match status" value="1"/>
</dbReference>
<gene>
    <name evidence="2" type="ORF">Ddye_008229</name>
</gene>
<dbReference type="Proteomes" id="UP001280121">
    <property type="component" value="Unassembled WGS sequence"/>
</dbReference>
<dbReference type="PANTHER" id="PTHR31973:SF195">
    <property type="entry name" value="MUDR FAMILY TRANSPOSASE"/>
    <property type="match status" value="1"/>
</dbReference>
<dbReference type="AlphaFoldDB" id="A0AAD9X9F5"/>
<dbReference type="PANTHER" id="PTHR31973">
    <property type="entry name" value="POLYPROTEIN, PUTATIVE-RELATED"/>
    <property type="match status" value="1"/>
</dbReference>